<keyword evidence="1" id="KW-0812">Transmembrane</keyword>
<keyword evidence="1" id="KW-1133">Transmembrane helix</keyword>
<dbReference type="OrthoDB" id="7446256at2"/>
<evidence type="ECO:0000313" key="3">
    <source>
        <dbReference type="Proteomes" id="UP000198393"/>
    </source>
</evidence>
<sequence>MGQRNKHNCLNCGSAIAENYCPNCGQSTTIHRITFRETINDFFSSTFALEGPLLLTIKLLILNPGRLFREFIEGKRKTYYKPVAFFVVLTALYLIIRSASGFDPFHNQPQMKGRDVPERAMIFIEAGRFMVAHINHIMFFLVFAIGLSNKLFFYRKYNLAEYITTGFYISGIYILVGIAQILFSVYVFYISPQLNMVFLFAYLFYASFSFHKNTSFMAIVKYLLLSVFAIILYVVFGFSFSLLVVS</sequence>
<evidence type="ECO:0008006" key="4">
    <source>
        <dbReference type="Google" id="ProtNLM"/>
    </source>
</evidence>
<keyword evidence="1" id="KW-0472">Membrane</keyword>
<name>A0A239IPN1_EKHLU</name>
<evidence type="ECO:0000313" key="2">
    <source>
        <dbReference type="EMBL" id="SNS95332.1"/>
    </source>
</evidence>
<dbReference type="Proteomes" id="UP000198393">
    <property type="component" value="Unassembled WGS sequence"/>
</dbReference>
<dbReference type="RefSeq" id="WP_089356499.1">
    <property type="nucleotide sequence ID" value="NZ_FZPD01000003.1"/>
</dbReference>
<feature type="transmembrane region" description="Helical" evidence="1">
    <location>
        <begin position="222"/>
        <end position="245"/>
    </location>
</feature>
<gene>
    <name evidence="2" type="ORF">SAMN05421640_1757</name>
</gene>
<feature type="transmembrane region" description="Helical" evidence="1">
    <location>
        <begin position="189"/>
        <end position="210"/>
    </location>
</feature>
<dbReference type="EMBL" id="FZPD01000003">
    <property type="protein sequence ID" value="SNS95332.1"/>
    <property type="molecule type" value="Genomic_DNA"/>
</dbReference>
<dbReference type="Pfam" id="PF12412">
    <property type="entry name" value="DUF3667"/>
    <property type="match status" value="1"/>
</dbReference>
<dbReference type="InterPro" id="IPR022134">
    <property type="entry name" value="DUF3667"/>
</dbReference>
<accession>A0A239IPN1</accession>
<dbReference type="AlphaFoldDB" id="A0A239IPN1"/>
<feature type="transmembrane region" description="Helical" evidence="1">
    <location>
        <begin position="120"/>
        <end position="147"/>
    </location>
</feature>
<protein>
    <recommendedName>
        <fullName evidence="4">DUF3667 domain-containing protein</fullName>
    </recommendedName>
</protein>
<proteinExistence type="predicted"/>
<reference evidence="2 3" key="1">
    <citation type="submission" date="2017-06" db="EMBL/GenBank/DDBJ databases">
        <authorList>
            <person name="Kim H.J."/>
            <person name="Triplett B.A."/>
        </authorList>
    </citation>
    <scope>NUCLEOTIDE SEQUENCE [LARGE SCALE GENOMIC DNA]</scope>
    <source>
        <strain evidence="2 3">DSM 19307</strain>
    </source>
</reference>
<keyword evidence="3" id="KW-1185">Reference proteome</keyword>
<evidence type="ECO:0000256" key="1">
    <source>
        <dbReference type="SAM" id="Phobius"/>
    </source>
</evidence>
<feature type="transmembrane region" description="Helical" evidence="1">
    <location>
        <begin position="159"/>
        <end position="183"/>
    </location>
</feature>
<feature type="transmembrane region" description="Helical" evidence="1">
    <location>
        <begin position="83"/>
        <end position="100"/>
    </location>
</feature>
<organism evidence="2 3">
    <name type="scientific">Ekhidna lutea</name>
    <dbReference type="NCBI Taxonomy" id="447679"/>
    <lineage>
        <taxon>Bacteria</taxon>
        <taxon>Pseudomonadati</taxon>
        <taxon>Bacteroidota</taxon>
        <taxon>Cytophagia</taxon>
        <taxon>Cytophagales</taxon>
        <taxon>Reichenbachiellaceae</taxon>
        <taxon>Ekhidna</taxon>
    </lineage>
</organism>